<feature type="domain" description="UspA" evidence="4">
    <location>
        <begin position="155"/>
        <end position="293"/>
    </location>
</feature>
<protein>
    <submittedName>
        <fullName evidence="5">Universal stress protein</fullName>
    </submittedName>
</protein>
<dbReference type="SUPFAM" id="SSF52402">
    <property type="entry name" value="Adenine nucleotide alpha hydrolases-like"/>
    <property type="match status" value="2"/>
</dbReference>
<dbReference type="Proteomes" id="UP001163947">
    <property type="component" value="Chromosome"/>
</dbReference>
<name>A0AA46PST2_9NOCA</name>
<comment type="similarity">
    <text evidence="1">Belongs to the universal stress protein A family.</text>
</comment>
<dbReference type="AlphaFoldDB" id="A0AA46PST2"/>
<dbReference type="RefSeq" id="WP_168579771.1">
    <property type="nucleotide sequence ID" value="NZ_CP088969.1"/>
</dbReference>
<evidence type="ECO:0000256" key="3">
    <source>
        <dbReference type="ARBA" id="ARBA00022840"/>
    </source>
</evidence>
<evidence type="ECO:0000313" key="6">
    <source>
        <dbReference type="Proteomes" id="UP001163947"/>
    </source>
</evidence>
<evidence type="ECO:0000313" key="5">
    <source>
        <dbReference type="EMBL" id="UYF96532.1"/>
    </source>
</evidence>
<keyword evidence="3" id="KW-0067">ATP-binding</keyword>
<reference evidence="5" key="1">
    <citation type="submission" date="2022-09" db="EMBL/GenBank/DDBJ databases">
        <title>The genome sequence of Rhodococcus aetherivorans N1.</title>
        <authorList>
            <person name="Jiang W."/>
        </authorList>
    </citation>
    <scope>NUCLEOTIDE SEQUENCE</scope>
    <source>
        <strain evidence="5">N1</strain>
    </source>
</reference>
<dbReference type="PANTHER" id="PTHR46268:SF27">
    <property type="entry name" value="UNIVERSAL STRESS PROTEIN RV2623"/>
    <property type="match status" value="1"/>
</dbReference>
<dbReference type="Pfam" id="PF00582">
    <property type="entry name" value="Usp"/>
    <property type="match status" value="2"/>
</dbReference>
<feature type="domain" description="UspA" evidence="4">
    <location>
        <begin position="10"/>
        <end position="142"/>
    </location>
</feature>
<dbReference type="InterPro" id="IPR006016">
    <property type="entry name" value="UspA"/>
</dbReference>
<dbReference type="GeneID" id="83621275"/>
<organism evidence="5 6">
    <name type="scientific">Rhodococcus aetherivorans</name>
    <dbReference type="NCBI Taxonomy" id="191292"/>
    <lineage>
        <taxon>Bacteria</taxon>
        <taxon>Bacillati</taxon>
        <taxon>Actinomycetota</taxon>
        <taxon>Actinomycetes</taxon>
        <taxon>Mycobacteriales</taxon>
        <taxon>Nocardiaceae</taxon>
        <taxon>Rhodococcus</taxon>
    </lineage>
</organism>
<evidence type="ECO:0000256" key="1">
    <source>
        <dbReference type="ARBA" id="ARBA00008791"/>
    </source>
</evidence>
<evidence type="ECO:0000259" key="4">
    <source>
        <dbReference type="Pfam" id="PF00582"/>
    </source>
</evidence>
<dbReference type="EMBL" id="CP106982">
    <property type="protein sequence ID" value="UYF96532.1"/>
    <property type="molecule type" value="Genomic_DNA"/>
</dbReference>
<accession>A0AA46PST2</accession>
<gene>
    <name evidence="5" type="ORF">OCS65_12620</name>
</gene>
<evidence type="ECO:0000256" key="2">
    <source>
        <dbReference type="ARBA" id="ARBA00022741"/>
    </source>
</evidence>
<dbReference type="Gene3D" id="3.40.50.620">
    <property type="entry name" value="HUPs"/>
    <property type="match status" value="2"/>
</dbReference>
<dbReference type="InterPro" id="IPR006015">
    <property type="entry name" value="Universal_stress_UspA"/>
</dbReference>
<proteinExistence type="inferred from homology"/>
<keyword evidence="2" id="KW-0547">Nucleotide-binding</keyword>
<dbReference type="PANTHER" id="PTHR46268">
    <property type="entry name" value="STRESS RESPONSE PROTEIN NHAX"/>
    <property type="match status" value="1"/>
</dbReference>
<sequence length="294" mass="31692">MATAPIRHGIVVGIDGSDGSFSAAHWAASAARIFREPLHLVNVLPDAPSATGGRSKEEFAKLLQADSERLLERARRAALDGRTDVTIECSSRPGPPAKTLVELSKTARLLVVGRTTTGELRSMFAGSDVVRVANHARCPVVAWRGEGDHEEVDTRPVVVGVDGSALSNAAIEHAFEFASFLGVPLIAVHAWTEQSTLRGYDESARFVDWTTYAEQKVADLAESLAGWRERYPDVELRTELERRGAMVALIERSIDAQLVAVGSHGRSTIASALLGSTGQGLLHHSRCPVLICRE</sequence>
<dbReference type="PRINTS" id="PR01438">
    <property type="entry name" value="UNVRSLSTRESS"/>
</dbReference>
<dbReference type="GO" id="GO:0005524">
    <property type="term" value="F:ATP binding"/>
    <property type="evidence" value="ECO:0007669"/>
    <property type="project" value="UniProtKB-KW"/>
</dbReference>
<dbReference type="InterPro" id="IPR014729">
    <property type="entry name" value="Rossmann-like_a/b/a_fold"/>
</dbReference>